<dbReference type="InterPro" id="IPR036291">
    <property type="entry name" value="NAD(P)-bd_dom_sf"/>
</dbReference>
<reference evidence="2 3" key="1">
    <citation type="submission" date="2018-06" db="EMBL/GenBank/DDBJ databases">
        <authorList>
            <consortium name="Pathogen Informatics"/>
            <person name="Doyle S."/>
        </authorList>
    </citation>
    <scope>NUCLEOTIDE SEQUENCE [LARGE SCALE GENOMIC DNA]</scope>
    <source>
        <strain evidence="2 3">NCTC11872</strain>
    </source>
</reference>
<dbReference type="AlphaFoldDB" id="A0A2X1QP09"/>
<evidence type="ECO:0000313" key="3">
    <source>
        <dbReference type="Proteomes" id="UP000249936"/>
    </source>
</evidence>
<dbReference type="Gene3D" id="3.40.50.720">
    <property type="entry name" value="NAD(P)-binding Rossmann-like Domain"/>
    <property type="match status" value="1"/>
</dbReference>
<sequence length="45" mass="4846">MQKQNIVILGSTGSIGKSTLSVIENNPEKYHAFALVGGKKCRNNV</sequence>
<evidence type="ECO:0000259" key="1">
    <source>
        <dbReference type="Pfam" id="PF02670"/>
    </source>
</evidence>
<dbReference type="SUPFAM" id="SSF51735">
    <property type="entry name" value="NAD(P)-binding Rossmann-fold domains"/>
    <property type="match status" value="1"/>
</dbReference>
<dbReference type="InterPro" id="IPR013512">
    <property type="entry name" value="DXP_reductoisomerase_N"/>
</dbReference>
<dbReference type="Proteomes" id="UP000249936">
    <property type="component" value="Unassembled WGS sequence"/>
</dbReference>
<dbReference type="GO" id="GO:0030604">
    <property type="term" value="F:1-deoxy-D-xylulose-5-phosphate reductoisomerase activity"/>
    <property type="evidence" value="ECO:0007669"/>
    <property type="project" value="UniProtKB-EC"/>
</dbReference>
<dbReference type="EMBL" id="UASK01000006">
    <property type="protein sequence ID" value="SPX42042.1"/>
    <property type="molecule type" value="Genomic_DNA"/>
</dbReference>
<gene>
    <name evidence="2" type="primary">dxr_2</name>
    <name evidence="2" type="ORF">NCTC11872_01669</name>
</gene>
<keyword evidence="2" id="KW-0413">Isomerase</keyword>
<dbReference type="Pfam" id="PF02670">
    <property type="entry name" value="DXP_reductoisom"/>
    <property type="match status" value="1"/>
</dbReference>
<proteinExistence type="predicted"/>
<evidence type="ECO:0000313" key="2">
    <source>
        <dbReference type="EMBL" id="SPX42042.1"/>
    </source>
</evidence>
<organism evidence="2 3">
    <name type="scientific">Haemophilus influenzae</name>
    <dbReference type="NCBI Taxonomy" id="727"/>
    <lineage>
        <taxon>Bacteria</taxon>
        <taxon>Pseudomonadati</taxon>
        <taxon>Pseudomonadota</taxon>
        <taxon>Gammaproteobacteria</taxon>
        <taxon>Pasteurellales</taxon>
        <taxon>Pasteurellaceae</taxon>
        <taxon>Haemophilus</taxon>
    </lineage>
</organism>
<keyword evidence="2" id="KW-0560">Oxidoreductase</keyword>
<accession>A0A2X1QP09</accession>
<dbReference type="GO" id="GO:0070402">
    <property type="term" value="F:NADPH binding"/>
    <property type="evidence" value="ECO:0007669"/>
    <property type="project" value="InterPro"/>
</dbReference>
<name>A0A2X1QP09_HAEIF</name>
<dbReference type="EC" id="1.1.1.267" evidence="2"/>
<dbReference type="GO" id="GO:0016853">
    <property type="term" value="F:isomerase activity"/>
    <property type="evidence" value="ECO:0007669"/>
    <property type="project" value="UniProtKB-KW"/>
</dbReference>
<feature type="domain" description="1-deoxy-D-xylulose 5-phosphate reductoisomerase N-terminal" evidence="1">
    <location>
        <begin position="6"/>
        <end position="41"/>
    </location>
</feature>
<protein>
    <submittedName>
        <fullName evidence="2">1-deoxy-D-xylulose 5-phosphate reductoisomerase</fullName>
        <ecNumber evidence="2">1.1.1.267</ecNumber>
    </submittedName>
</protein>